<organism evidence="2 3">
    <name type="scientific">Larinioides sclopetarius</name>
    <dbReference type="NCBI Taxonomy" id="280406"/>
    <lineage>
        <taxon>Eukaryota</taxon>
        <taxon>Metazoa</taxon>
        <taxon>Ecdysozoa</taxon>
        <taxon>Arthropoda</taxon>
        <taxon>Chelicerata</taxon>
        <taxon>Arachnida</taxon>
        <taxon>Araneae</taxon>
        <taxon>Araneomorphae</taxon>
        <taxon>Entelegynae</taxon>
        <taxon>Araneoidea</taxon>
        <taxon>Araneidae</taxon>
        <taxon>Larinioides</taxon>
    </lineage>
</organism>
<feature type="chain" id="PRO_5043516818" evidence="1">
    <location>
        <begin position="26"/>
        <end position="55"/>
    </location>
</feature>
<accession>A0AAV1ZKH5</accession>
<proteinExistence type="predicted"/>
<keyword evidence="1" id="KW-0732">Signal</keyword>
<dbReference type="EMBL" id="CAXIEN010000058">
    <property type="protein sequence ID" value="CAL1272169.1"/>
    <property type="molecule type" value="Genomic_DNA"/>
</dbReference>
<dbReference type="Proteomes" id="UP001497382">
    <property type="component" value="Unassembled WGS sequence"/>
</dbReference>
<reference evidence="2 3" key="1">
    <citation type="submission" date="2024-04" db="EMBL/GenBank/DDBJ databases">
        <authorList>
            <person name="Rising A."/>
            <person name="Reimegard J."/>
            <person name="Sonavane S."/>
            <person name="Akerstrom W."/>
            <person name="Nylinder S."/>
            <person name="Hedman E."/>
            <person name="Kallberg Y."/>
        </authorList>
    </citation>
    <scope>NUCLEOTIDE SEQUENCE [LARGE SCALE GENOMIC DNA]</scope>
</reference>
<sequence length="55" mass="6407">MAFCLFPWLHLVSVFFLTRLPLINSTAFEFLCSLWEKAASPWFNNPHCGVRVSNF</sequence>
<protein>
    <submittedName>
        <fullName evidence="2">Uncharacterized protein</fullName>
    </submittedName>
</protein>
<keyword evidence="3" id="KW-1185">Reference proteome</keyword>
<feature type="non-terminal residue" evidence="2">
    <location>
        <position position="55"/>
    </location>
</feature>
<evidence type="ECO:0000313" key="2">
    <source>
        <dbReference type="EMBL" id="CAL1272169.1"/>
    </source>
</evidence>
<gene>
    <name evidence="2" type="ORF">LARSCL_LOCUS6224</name>
</gene>
<comment type="caution">
    <text evidence="2">The sequence shown here is derived from an EMBL/GenBank/DDBJ whole genome shotgun (WGS) entry which is preliminary data.</text>
</comment>
<feature type="signal peptide" evidence="1">
    <location>
        <begin position="1"/>
        <end position="25"/>
    </location>
</feature>
<evidence type="ECO:0000256" key="1">
    <source>
        <dbReference type="SAM" id="SignalP"/>
    </source>
</evidence>
<dbReference type="AlphaFoldDB" id="A0AAV1ZKH5"/>
<name>A0AAV1ZKH5_9ARAC</name>
<evidence type="ECO:0000313" key="3">
    <source>
        <dbReference type="Proteomes" id="UP001497382"/>
    </source>
</evidence>